<feature type="compositionally biased region" description="Low complexity" evidence="1">
    <location>
        <begin position="316"/>
        <end position="328"/>
    </location>
</feature>
<feature type="compositionally biased region" description="Basic and acidic residues" evidence="1">
    <location>
        <begin position="78"/>
        <end position="89"/>
    </location>
</feature>
<feature type="region of interest" description="Disordered" evidence="1">
    <location>
        <begin position="140"/>
        <end position="223"/>
    </location>
</feature>
<feature type="compositionally biased region" description="Polar residues" evidence="1">
    <location>
        <begin position="184"/>
        <end position="193"/>
    </location>
</feature>
<protein>
    <submittedName>
        <fullName evidence="2">Uncharacterized protein</fullName>
    </submittedName>
</protein>
<name>A0A6A7BTA7_9PEZI</name>
<evidence type="ECO:0000313" key="2">
    <source>
        <dbReference type="EMBL" id="KAF2857969.1"/>
    </source>
</evidence>
<feature type="region of interest" description="Disordered" evidence="1">
    <location>
        <begin position="33"/>
        <end position="118"/>
    </location>
</feature>
<feature type="region of interest" description="Disordered" evidence="1">
    <location>
        <begin position="257"/>
        <end position="402"/>
    </location>
</feature>
<evidence type="ECO:0000256" key="1">
    <source>
        <dbReference type="SAM" id="MobiDB-lite"/>
    </source>
</evidence>
<feature type="compositionally biased region" description="Polar residues" evidence="1">
    <location>
        <begin position="154"/>
        <end position="166"/>
    </location>
</feature>
<dbReference type="Proteomes" id="UP000799421">
    <property type="component" value="Unassembled WGS sequence"/>
</dbReference>
<sequence length="508" mass="54788">MPVIEGNAEEPLLLQVPGSWSAEGIAPVEGIVPTEDIASVGENQDKATRTSESSSSYSQEAEEAAEEVTHCMDVAQRGPEEGRWLKDNENDLSPSPTNVGPFLAEAGPSLSTNEGFGGETNWFPASPVAGVLQARKSMTFAISSQENGHETAPQRRSLSNESSTTPGRPLDPNALIRTPLLSEPSPSRSQSTKVVPARNGEPKANANGTALFRSASVDLRHPKDSPAKQMVNEAAANRDAQLRSDHPALRTQELCMAPTSQAEASMPKRDRFGLKRGVNTLKRHLFKGRDKAKEESEKAKSQQPPKPSSRTGRHPAQALAALGADSASTTRFQPRPVDTRVTGNEYGLNPSSIPTTPGAEASQKSRATSKTRTSSSRSISRANSADLSSVDGGPPELLPEFEFLGTEEDPYWAQHLLLEATKTTNTVKSSGEILEESERELAELSQRDRKDSKQDDPPHSSSSAAESTRPPRFRINEEGPLLQRSRPLPRRSHLNTGVGISAKTSSFR</sequence>
<reference evidence="2" key="1">
    <citation type="journal article" date="2020" name="Stud. Mycol.">
        <title>101 Dothideomycetes genomes: a test case for predicting lifestyles and emergence of pathogens.</title>
        <authorList>
            <person name="Haridas S."/>
            <person name="Albert R."/>
            <person name="Binder M."/>
            <person name="Bloem J."/>
            <person name="Labutti K."/>
            <person name="Salamov A."/>
            <person name="Andreopoulos B."/>
            <person name="Baker S."/>
            <person name="Barry K."/>
            <person name="Bills G."/>
            <person name="Bluhm B."/>
            <person name="Cannon C."/>
            <person name="Castanera R."/>
            <person name="Culley D."/>
            <person name="Daum C."/>
            <person name="Ezra D."/>
            <person name="Gonzalez J."/>
            <person name="Henrissat B."/>
            <person name="Kuo A."/>
            <person name="Liang C."/>
            <person name="Lipzen A."/>
            <person name="Lutzoni F."/>
            <person name="Magnuson J."/>
            <person name="Mondo S."/>
            <person name="Nolan M."/>
            <person name="Ohm R."/>
            <person name="Pangilinan J."/>
            <person name="Park H.-J."/>
            <person name="Ramirez L."/>
            <person name="Alfaro M."/>
            <person name="Sun H."/>
            <person name="Tritt A."/>
            <person name="Yoshinaga Y."/>
            <person name="Zwiers L.-H."/>
            <person name="Turgeon B."/>
            <person name="Goodwin S."/>
            <person name="Spatafora J."/>
            <person name="Crous P."/>
            <person name="Grigoriev I."/>
        </authorList>
    </citation>
    <scope>NUCLEOTIDE SEQUENCE</scope>
    <source>
        <strain evidence="2">CBS 480.64</strain>
    </source>
</reference>
<feature type="compositionally biased region" description="Basic and acidic residues" evidence="1">
    <location>
        <begin position="439"/>
        <end position="458"/>
    </location>
</feature>
<feature type="compositionally biased region" description="Basic and acidic residues" evidence="1">
    <location>
        <begin position="287"/>
        <end position="300"/>
    </location>
</feature>
<feature type="region of interest" description="Disordered" evidence="1">
    <location>
        <begin position="421"/>
        <end position="508"/>
    </location>
</feature>
<evidence type="ECO:0000313" key="3">
    <source>
        <dbReference type="Proteomes" id="UP000799421"/>
    </source>
</evidence>
<proteinExistence type="predicted"/>
<dbReference type="AlphaFoldDB" id="A0A6A7BTA7"/>
<organism evidence="2 3">
    <name type="scientific">Piedraia hortae CBS 480.64</name>
    <dbReference type="NCBI Taxonomy" id="1314780"/>
    <lineage>
        <taxon>Eukaryota</taxon>
        <taxon>Fungi</taxon>
        <taxon>Dikarya</taxon>
        <taxon>Ascomycota</taxon>
        <taxon>Pezizomycotina</taxon>
        <taxon>Dothideomycetes</taxon>
        <taxon>Dothideomycetidae</taxon>
        <taxon>Capnodiales</taxon>
        <taxon>Piedraiaceae</taxon>
        <taxon>Piedraia</taxon>
    </lineage>
</organism>
<dbReference type="EMBL" id="MU006022">
    <property type="protein sequence ID" value="KAF2857969.1"/>
    <property type="molecule type" value="Genomic_DNA"/>
</dbReference>
<accession>A0A6A7BTA7</accession>
<gene>
    <name evidence="2" type="ORF">K470DRAFT_266450</name>
</gene>
<feature type="compositionally biased region" description="Low complexity" evidence="1">
    <location>
        <begin position="365"/>
        <end position="385"/>
    </location>
</feature>
<keyword evidence="3" id="KW-1185">Reference proteome</keyword>